<dbReference type="Proteomes" id="UP000274391">
    <property type="component" value="Unassembled WGS sequence"/>
</dbReference>
<dbReference type="SUPFAM" id="SSF51905">
    <property type="entry name" value="FAD/NAD(P)-binding domain"/>
    <property type="match status" value="1"/>
</dbReference>
<keyword evidence="3" id="KW-1185">Reference proteome</keyword>
<dbReference type="OrthoDB" id="3450553at2"/>
<dbReference type="Pfam" id="PF01593">
    <property type="entry name" value="Amino_oxidase"/>
    <property type="match status" value="1"/>
</dbReference>
<dbReference type="PANTHER" id="PTHR42923:SF3">
    <property type="entry name" value="PROTOPORPHYRINOGEN OXIDASE"/>
    <property type="match status" value="1"/>
</dbReference>
<dbReference type="InterPro" id="IPR050464">
    <property type="entry name" value="Zeta_carotene_desat/Oxidored"/>
</dbReference>
<evidence type="ECO:0000313" key="2">
    <source>
        <dbReference type="EMBL" id="RRJ86965.1"/>
    </source>
</evidence>
<reference evidence="2 3" key="1">
    <citation type="submission" date="2018-11" db="EMBL/GenBank/DDBJ databases">
        <title>YIM 102482-1 draft genome.</title>
        <authorList>
            <person name="Li G."/>
            <person name="Jiang Y."/>
        </authorList>
    </citation>
    <scope>NUCLEOTIDE SEQUENCE [LARGE SCALE GENOMIC DNA]</scope>
    <source>
        <strain evidence="2 3">YIM 102482-1</strain>
    </source>
</reference>
<gene>
    <name evidence="2" type="ORF">EG850_06045</name>
</gene>
<dbReference type="PANTHER" id="PTHR42923">
    <property type="entry name" value="PROTOPORPHYRINOGEN OXIDASE"/>
    <property type="match status" value="1"/>
</dbReference>
<dbReference type="Gene3D" id="1.10.3110.10">
    <property type="entry name" value="protoporphyrinogen ix oxidase, domain 3"/>
    <property type="match status" value="1"/>
</dbReference>
<evidence type="ECO:0000259" key="1">
    <source>
        <dbReference type="Pfam" id="PF01593"/>
    </source>
</evidence>
<dbReference type="PRINTS" id="PR00419">
    <property type="entry name" value="ADXRDTASE"/>
</dbReference>
<dbReference type="InterPro" id="IPR036188">
    <property type="entry name" value="FAD/NAD-bd_sf"/>
</dbReference>
<comment type="caution">
    <text evidence="2">The sequence shown here is derived from an EMBL/GenBank/DDBJ whole genome shotgun (WGS) entry which is preliminary data.</text>
</comment>
<proteinExistence type="predicted"/>
<dbReference type="RefSeq" id="WP_124971491.1">
    <property type="nucleotide sequence ID" value="NZ_RQVS01000006.1"/>
</dbReference>
<dbReference type="Gene3D" id="3.90.660.20">
    <property type="entry name" value="Protoporphyrinogen oxidase, mitochondrial, domain 2"/>
    <property type="match status" value="1"/>
</dbReference>
<sequence>MTHIAVIGGGIAGLAATRRLALAGAQVTLFEASDRLGGMIQPGRIDNLTFDIGAEAFAVRGGAVAALATELGLGDDLVAPRTLGSWAHGAAGGYRLPGGGLVGIPSALESEAVDPALEAAIGAEGVASVHAEAALDPAIGADAGSLAELIRARYGDTVLERLVAPVVRGVYSLDPDVVDHRVLVPQLARRLGQHGSLGAAVASLRAAAPAGALVNTVRGGMHRLVAALVAETARLGVEVRLGESMHVDDARLARFNGTLVTVGSALGDTAEPISAEVVAMLVDAPELDAHPRGTGLLVADAREVEAKALTHATAKWPWLAEAAGAGRHLLRLSYGARPGASAARTLELSDGELRTRALADATTLLGTPLPERQVVGLARQHWRIPAPSARLGRPAELAALRERIANTPRLEAAGTWIDGTGLALVIPAVDRAVERLLAAKVS</sequence>
<protein>
    <submittedName>
        <fullName evidence="2">Protoporphyrinogen oxidase</fullName>
    </submittedName>
</protein>
<dbReference type="InterPro" id="IPR002937">
    <property type="entry name" value="Amino_oxidase"/>
</dbReference>
<organism evidence="2 3">
    <name type="scientific">Gulosibacter macacae</name>
    <dbReference type="NCBI Taxonomy" id="2488791"/>
    <lineage>
        <taxon>Bacteria</taxon>
        <taxon>Bacillati</taxon>
        <taxon>Actinomycetota</taxon>
        <taxon>Actinomycetes</taxon>
        <taxon>Micrococcales</taxon>
        <taxon>Microbacteriaceae</taxon>
        <taxon>Gulosibacter</taxon>
    </lineage>
</organism>
<evidence type="ECO:0000313" key="3">
    <source>
        <dbReference type="Proteomes" id="UP000274391"/>
    </source>
</evidence>
<dbReference type="AlphaFoldDB" id="A0A3P3VVY7"/>
<name>A0A3P3VVY7_9MICO</name>
<dbReference type="EMBL" id="RQVS01000006">
    <property type="protein sequence ID" value="RRJ86965.1"/>
    <property type="molecule type" value="Genomic_DNA"/>
</dbReference>
<accession>A0A3P3VVY7</accession>
<feature type="domain" description="Amine oxidase" evidence="1">
    <location>
        <begin position="11"/>
        <end position="243"/>
    </location>
</feature>
<dbReference type="GO" id="GO:0016491">
    <property type="term" value="F:oxidoreductase activity"/>
    <property type="evidence" value="ECO:0007669"/>
    <property type="project" value="InterPro"/>
</dbReference>
<dbReference type="Gene3D" id="3.50.50.60">
    <property type="entry name" value="FAD/NAD(P)-binding domain"/>
    <property type="match status" value="1"/>
</dbReference>
<dbReference type="SUPFAM" id="SSF54373">
    <property type="entry name" value="FAD-linked reductases, C-terminal domain"/>
    <property type="match status" value="1"/>
</dbReference>